<evidence type="ECO:0000256" key="1">
    <source>
        <dbReference type="ARBA" id="ARBA00009091"/>
    </source>
</evidence>
<organism evidence="4 5">
    <name type="scientific">Selenihalanaerobacter shriftii</name>
    <dbReference type="NCBI Taxonomy" id="142842"/>
    <lineage>
        <taxon>Bacteria</taxon>
        <taxon>Bacillati</taxon>
        <taxon>Bacillota</taxon>
        <taxon>Clostridia</taxon>
        <taxon>Halanaerobiales</taxon>
        <taxon>Halobacteroidaceae</taxon>
        <taxon>Selenihalanaerobacter</taxon>
    </lineage>
</organism>
<keyword evidence="5" id="KW-1185">Reference proteome</keyword>
<evidence type="ECO:0000313" key="5">
    <source>
        <dbReference type="Proteomes" id="UP000190625"/>
    </source>
</evidence>
<dbReference type="PANTHER" id="PTHR35089">
    <property type="entry name" value="CHAPERONE PROTEIN SKP"/>
    <property type="match status" value="1"/>
</dbReference>
<keyword evidence="2" id="KW-0732">Signal</keyword>
<dbReference type="GO" id="GO:0050821">
    <property type="term" value="P:protein stabilization"/>
    <property type="evidence" value="ECO:0007669"/>
    <property type="project" value="TreeGrafter"/>
</dbReference>
<evidence type="ECO:0000313" key="4">
    <source>
        <dbReference type="EMBL" id="SJZ47616.1"/>
    </source>
</evidence>
<keyword evidence="3" id="KW-0175">Coiled coil</keyword>
<dbReference type="EMBL" id="FUWM01000007">
    <property type="protein sequence ID" value="SJZ47616.1"/>
    <property type="molecule type" value="Genomic_DNA"/>
</dbReference>
<dbReference type="GO" id="GO:0005829">
    <property type="term" value="C:cytosol"/>
    <property type="evidence" value="ECO:0007669"/>
    <property type="project" value="TreeGrafter"/>
</dbReference>
<dbReference type="InterPro" id="IPR024930">
    <property type="entry name" value="Skp_dom_sf"/>
</dbReference>
<dbReference type="OrthoDB" id="2111835at2"/>
<sequence length="174" mass="19599">MFLKKNLTKVLTIMLIVVMGAGAFALFSPKASAKSEIKESIAYVDMQYLFENHPDIPAVKSKLNQDLQGLQQQLKGELQSKIEQVQGAEKQKLVQQYQQKLNVEANKRQKQLLKPINDEIKATIDEIAKEQGIAVVLQKDMIIYGGTDLTSQVLDRLKAKNKADKQETSKKNDK</sequence>
<protein>
    <submittedName>
        <fullName evidence="4">Periplasmic chaperone for outer membrane proteins Skp</fullName>
    </submittedName>
</protein>
<dbReference type="RefSeq" id="WP_078809446.1">
    <property type="nucleotide sequence ID" value="NZ_FUWM01000007.1"/>
</dbReference>
<dbReference type="PANTHER" id="PTHR35089:SF1">
    <property type="entry name" value="CHAPERONE PROTEIN SKP"/>
    <property type="match status" value="1"/>
</dbReference>
<dbReference type="SUPFAM" id="SSF111384">
    <property type="entry name" value="OmpH-like"/>
    <property type="match status" value="1"/>
</dbReference>
<comment type="similarity">
    <text evidence="1">Belongs to the Skp family.</text>
</comment>
<proteinExistence type="inferred from homology"/>
<accession>A0A1T4KYW7</accession>
<dbReference type="Gene3D" id="3.30.910.20">
    <property type="entry name" value="Skp domain"/>
    <property type="match status" value="1"/>
</dbReference>
<dbReference type="GO" id="GO:0051082">
    <property type="term" value="F:unfolded protein binding"/>
    <property type="evidence" value="ECO:0007669"/>
    <property type="project" value="InterPro"/>
</dbReference>
<evidence type="ECO:0000256" key="3">
    <source>
        <dbReference type="SAM" id="Coils"/>
    </source>
</evidence>
<dbReference type="SMART" id="SM00935">
    <property type="entry name" value="OmpH"/>
    <property type="match status" value="1"/>
</dbReference>
<dbReference type="AlphaFoldDB" id="A0A1T4KYW7"/>
<feature type="coiled-coil region" evidence="3">
    <location>
        <begin position="60"/>
        <end position="91"/>
    </location>
</feature>
<dbReference type="InterPro" id="IPR005632">
    <property type="entry name" value="Chaperone_Skp"/>
</dbReference>
<dbReference type="Proteomes" id="UP000190625">
    <property type="component" value="Unassembled WGS sequence"/>
</dbReference>
<name>A0A1T4KYW7_9FIRM</name>
<evidence type="ECO:0000256" key="2">
    <source>
        <dbReference type="ARBA" id="ARBA00022729"/>
    </source>
</evidence>
<dbReference type="Pfam" id="PF03938">
    <property type="entry name" value="OmpH"/>
    <property type="match status" value="1"/>
</dbReference>
<gene>
    <name evidence="4" type="ORF">SAMN02745118_00951</name>
</gene>
<dbReference type="STRING" id="142842.SAMN02745118_00951"/>
<reference evidence="5" key="1">
    <citation type="submission" date="2017-02" db="EMBL/GenBank/DDBJ databases">
        <authorList>
            <person name="Varghese N."/>
            <person name="Submissions S."/>
        </authorList>
    </citation>
    <scope>NUCLEOTIDE SEQUENCE [LARGE SCALE GENOMIC DNA]</scope>
    <source>
        <strain evidence="5">ATCC BAA-73</strain>
    </source>
</reference>